<dbReference type="PANTHER" id="PTHR12919:SF20">
    <property type="entry name" value="SMALL RIBOSOMAL SUBUNIT PROTEIN BS16M"/>
    <property type="match status" value="1"/>
</dbReference>
<dbReference type="PANTHER" id="PTHR12919">
    <property type="entry name" value="30S RIBOSOMAL PROTEIN S16"/>
    <property type="match status" value="1"/>
</dbReference>
<dbReference type="Gene3D" id="3.30.1320.10">
    <property type="match status" value="1"/>
</dbReference>
<proteinExistence type="inferred from homology"/>
<keyword evidence="6" id="KW-1185">Reference proteome</keyword>
<keyword evidence="1 3" id="KW-0689">Ribosomal protein</keyword>
<dbReference type="InterPro" id="IPR000307">
    <property type="entry name" value="Ribosomal_bS16"/>
</dbReference>
<dbReference type="HAMAP" id="MF_00385">
    <property type="entry name" value="Ribosomal_bS16"/>
    <property type="match status" value="1"/>
</dbReference>
<dbReference type="Pfam" id="PF00886">
    <property type="entry name" value="Ribosomal_S16"/>
    <property type="match status" value="1"/>
</dbReference>
<dbReference type="STRING" id="1399797.GCA_000518285_00399"/>
<evidence type="ECO:0000256" key="2">
    <source>
        <dbReference type="ARBA" id="ARBA00023274"/>
    </source>
</evidence>
<organism evidence="5 6">
    <name type="scientific">Williamsoniiplasma lucivorax</name>
    <dbReference type="NCBI Taxonomy" id="209274"/>
    <lineage>
        <taxon>Bacteria</taxon>
        <taxon>Bacillati</taxon>
        <taxon>Mycoplasmatota</taxon>
        <taxon>Mollicutes</taxon>
        <taxon>Entomoplasmatales</taxon>
        <taxon>Williamsoniiplasma</taxon>
    </lineage>
</organism>
<dbReference type="EMBL" id="PHNE01000004">
    <property type="protein sequence ID" value="PPE05244.1"/>
    <property type="molecule type" value="Genomic_DNA"/>
</dbReference>
<dbReference type="Proteomes" id="UP000237865">
    <property type="component" value="Unassembled WGS sequence"/>
</dbReference>
<keyword evidence="2 3" id="KW-0687">Ribonucleoprotein</keyword>
<protein>
    <recommendedName>
        <fullName evidence="3">Small ribosomal subunit protein bS16</fullName>
    </recommendedName>
</protein>
<dbReference type="SUPFAM" id="SSF54565">
    <property type="entry name" value="Ribosomal protein S16"/>
    <property type="match status" value="1"/>
</dbReference>
<feature type="region of interest" description="Disordered" evidence="4">
    <location>
        <begin position="87"/>
        <end position="113"/>
    </location>
</feature>
<dbReference type="AlphaFoldDB" id="A0A2S5RD79"/>
<evidence type="ECO:0000256" key="4">
    <source>
        <dbReference type="SAM" id="MobiDB-lite"/>
    </source>
</evidence>
<evidence type="ECO:0000313" key="5">
    <source>
        <dbReference type="EMBL" id="PPE05244.1"/>
    </source>
</evidence>
<evidence type="ECO:0000256" key="1">
    <source>
        <dbReference type="ARBA" id="ARBA00022980"/>
    </source>
</evidence>
<comment type="similarity">
    <text evidence="3">Belongs to the bacterial ribosomal protein bS16 family.</text>
</comment>
<dbReference type="NCBIfam" id="TIGR00002">
    <property type="entry name" value="S16"/>
    <property type="match status" value="1"/>
</dbReference>
<dbReference type="GO" id="GO:0015935">
    <property type="term" value="C:small ribosomal subunit"/>
    <property type="evidence" value="ECO:0007669"/>
    <property type="project" value="TreeGrafter"/>
</dbReference>
<dbReference type="InterPro" id="IPR023803">
    <property type="entry name" value="Ribosomal_bS16_dom_sf"/>
</dbReference>
<dbReference type="PROSITE" id="PS00732">
    <property type="entry name" value="RIBOSOMAL_S16"/>
    <property type="match status" value="1"/>
</dbReference>
<dbReference type="RefSeq" id="WP_035026100.1">
    <property type="nucleotide sequence ID" value="NZ_PHNE01000004.1"/>
</dbReference>
<name>A0A2S5RD79_9MOLU</name>
<feature type="compositionally biased region" description="Basic residues" evidence="4">
    <location>
        <begin position="104"/>
        <end position="113"/>
    </location>
</feature>
<dbReference type="GO" id="GO:0006412">
    <property type="term" value="P:translation"/>
    <property type="evidence" value="ECO:0007669"/>
    <property type="project" value="UniProtKB-UniRule"/>
</dbReference>
<evidence type="ECO:0000256" key="3">
    <source>
        <dbReference type="HAMAP-Rule" id="MF_00385"/>
    </source>
</evidence>
<gene>
    <name evidence="3 5" type="primary">rpsP</name>
    <name evidence="5" type="ORF">ELUCI_v1c07800</name>
</gene>
<comment type="caution">
    <text evidence="5">The sequence shown here is derived from an EMBL/GenBank/DDBJ whole genome shotgun (WGS) entry which is preliminary data.</text>
</comment>
<sequence length="113" mass="12715">MVKLRLKRIGKKRAPFYRIVAADARVNRNGQYIELVGTFDPLKDEVKINDELVLKWLKNGAQPTDTVRDLFSKQGIMKAYHEERVALAKTNKDSKPAQAAPKKAAPKKAAAKK</sequence>
<dbReference type="GO" id="GO:0005737">
    <property type="term" value="C:cytoplasm"/>
    <property type="evidence" value="ECO:0007669"/>
    <property type="project" value="UniProtKB-ARBA"/>
</dbReference>
<accession>A0A2S5RD79</accession>
<dbReference type="GO" id="GO:0003735">
    <property type="term" value="F:structural constituent of ribosome"/>
    <property type="evidence" value="ECO:0007669"/>
    <property type="project" value="InterPro"/>
</dbReference>
<dbReference type="InterPro" id="IPR020592">
    <property type="entry name" value="Ribosomal_bS16_CS"/>
</dbReference>
<evidence type="ECO:0000313" key="6">
    <source>
        <dbReference type="Proteomes" id="UP000237865"/>
    </source>
</evidence>
<reference evidence="5 6" key="1">
    <citation type="submission" date="2017-11" db="EMBL/GenBank/DDBJ databases">
        <title>Genome sequence of Entomoplasma lucivorax PIPN-2 (ATCC 49196).</title>
        <authorList>
            <person name="Lo W.-S."/>
            <person name="Gasparich G.E."/>
            <person name="Kuo C.-H."/>
        </authorList>
    </citation>
    <scope>NUCLEOTIDE SEQUENCE [LARGE SCALE GENOMIC DNA]</scope>
    <source>
        <strain evidence="5 6">PIPN-2</strain>
    </source>
</reference>